<dbReference type="AlphaFoldDB" id="A0A074ZC95"/>
<name>A0A074ZC95_OPIVI</name>
<organism evidence="1 2">
    <name type="scientific">Opisthorchis viverrini</name>
    <name type="common">Southeast Asian liver fluke</name>
    <dbReference type="NCBI Taxonomy" id="6198"/>
    <lineage>
        <taxon>Eukaryota</taxon>
        <taxon>Metazoa</taxon>
        <taxon>Spiralia</taxon>
        <taxon>Lophotrochozoa</taxon>
        <taxon>Platyhelminthes</taxon>
        <taxon>Trematoda</taxon>
        <taxon>Digenea</taxon>
        <taxon>Opisthorchiida</taxon>
        <taxon>Opisthorchiata</taxon>
        <taxon>Opisthorchiidae</taxon>
        <taxon>Opisthorchis</taxon>
    </lineage>
</organism>
<sequence length="163" mass="17781">MIHGDHYTIMAIMVDCNLFQQFKLLFVLKCLPEALNVCPHPLAMLTADLSDDGFEDVHFCCSGREPFQAHSAGVFAGLNGCRGWELGLLAASRLFGYTVEILDGDSGSGNRLEEEDGSGVIMKYFEVMVLSNSSNKLQINLAIIIISNAFGTPTTPLLHVLMP</sequence>
<gene>
    <name evidence="1" type="ORF">T265_14695</name>
</gene>
<accession>A0A074ZC95</accession>
<keyword evidence="2" id="KW-1185">Reference proteome</keyword>
<dbReference type="EMBL" id="KL596861">
    <property type="protein sequence ID" value="KER23197.1"/>
    <property type="molecule type" value="Genomic_DNA"/>
</dbReference>
<protein>
    <submittedName>
        <fullName evidence="1">Uncharacterized protein</fullName>
    </submittedName>
</protein>
<evidence type="ECO:0000313" key="1">
    <source>
        <dbReference type="EMBL" id="KER23197.1"/>
    </source>
</evidence>
<evidence type="ECO:0000313" key="2">
    <source>
        <dbReference type="Proteomes" id="UP000054324"/>
    </source>
</evidence>
<dbReference type="CTD" id="20328861"/>
<dbReference type="KEGG" id="ovi:T265_14695"/>
<feature type="non-terminal residue" evidence="1">
    <location>
        <position position="163"/>
    </location>
</feature>
<dbReference type="GeneID" id="20328861"/>
<dbReference type="Proteomes" id="UP000054324">
    <property type="component" value="Unassembled WGS sequence"/>
</dbReference>
<proteinExistence type="predicted"/>
<reference evidence="1 2" key="1">
    <citation type="submission" date="2013-11" db="EMBL/GenBank/DDBJ databases">
        <title>Opisthorchis viverrini - life in the bile duct.</title>
        <authorList>
            <person name="Young N.D."/>
            <person name="Nagarajan N."/>
            <person name="Lin S.J."/>
            <person name="Korhonen P.K."/>
            <person name="Jex A.R."/>
            <person name="Hall R.S."/>
            <person name="Safavi-Hemami H."/>
            <person name="Kaewkong W."/>
            <person name="Bertrand D."/>
            <person name="Gao S."/>
            <person name="Seet Q."/>
            <person name="Wongkham S."/>
            <person name="Teh B.T."/>
            <person name="Wongkham C."/>
            <person name="Intapan P.M."/>
            <person name="Maleewong W."/>
            <person name="Yang X."/>
            <person name="Hu M."/>
            <person name="Wang Z."/>
            <person name="Hofmann A."/>
            <person name="Sternberg P.W."/>
            <person name="Tan P."/>
            <person name="Wang J."/>
            <person name="Gasser R.B."/>
        </authorList>
    </citation>
    <scope>NUCLEOTIDE SEQUENCE [LARGE SCALE GENOMIC DNA]</scope>
</reference>
<dbReference type="RefSeq" id="XP_009173078.1">
    <property type="nucleotide sequence ID" value="XM_009174814.1"/>
</dbReference>